<feature type="active site" description="Proton acceptor" evidence="4 5">
    <location>
        <position position="133"/>
    </location>
</feature>
<keyword evidence="4" id="KW-0745">Spermidine biosynthesis</keyword>
<organism evidence="7 8">
    <name type="scientific">Mojavia pulchra JT2-VF2</name>
    <dbReference type="NCBI Taxonomy" id="287848"/>
    <lineage>
        <taxon>Bacteria</taxon>
        <taxon>Bacillati</taxon>
        <taxon>Cyanobacteriota</taxon>
        <taxon>Cyanophyceae</taxon>
        <taxon>Nostocales</taxon>
        <taxon>Nostocaceae</taxon>
    </lineage>
</organism>
<sequence length="484" mass="54291">MATSLFIEQHDNGIAFYINGDLQFDTADEAIYHEYLVVPAIALAKQRFPQTDLRVLICGGGDGLAARDVLRFEQVKEIDLVDYNPEVLELATTVFKPYNLGSLEQDNVTVYTQEAFEYVAQFPDSYYHVVICDFTYPHSSEETRIYSREWFQELKRILIPAGVICTNGVSPEKETMGFWCLYQTLLSADLMAKPLQLTIPSFCEHGYGNWGFFLSSSQPITRSEIEIADLPDNLNFLTPSQLQKAFLFKSAIAQSRHEVKIHTLDSPQFFYYLLNHPSEEESFLPQSDAVVNFLDIEETLTAQIGEGDSLNLESVAKFWIENIYSLQEVEINLPNSKELIPVRHRYHSRKMTSSWLAHLKELLAEIDAKHLLNSLLTRAQELPPQIASDLKILADKINSNQALTNLPPQTAELIAMLSVTLLMANLVAPDAVFAKGYYSSGSSSSSSGSYIDDGGSFGTKMTGFVLTVIGGIWLSNIFTPSKDE</sequence>
<comment type="subunit">
    <text evidence="4">Homodimer or homotetramer.</text>
</comment>
<dbReference type="GO" id="GO:0010487">
    <property type="term" value="F:thermospermine synthase activity"/>
    <property type="evidence" value="ECO:0007669"/>
    <property type="project" value="UniProtKB-ARBA"/>
</dbReference>
<feature type="binding site" evidence="4">
    <location>
        <position position="82"/>
    </location>
    <ligand>
        <name>S-methyl-5'-thioadenosine</name>
        <dbReference type="ChEBI" id="CHEBI:17509"/>
    </ligand>
</feature>
<feature type="binding site" evidence="4">
    <location>
        <begin position="114"/>
        <end position="115"/>
    </location>
    <ligand>
        <name>S-methyl-5'-thioadenosine</name>
        <dbReference type="ChEBI" id="CHEBI:17509"/>
    </ligand>
</feature>
<evidence type="ECO:0000256" key="3">
    <source>
        <dbReference type="ARBA" id="ARBA00023115"/>
    </source>
</evidence>
<dbReference type="GO" id="GO:0004766">
    <property type="term" value="F:spermidine synthase activity"/>
    <property type="evidence" value="ECO:0007669"/>
    <property type="project" value="UniProtKB-UniRule"/>
</dbReference>
<evidence type="ECO:0000256" key="2">
    <source>
        <dbReference type="ARBA" id="ARBA00022679"/>
    </source>
</evidence>
<comment type="caution">
    <text evidence="4">Lacks conserved residue(s) required for the propagation of feature annotation.</text>
</comment>
<accession>A0A951Q1U9</accession>
<comment type="caution">
    <text evidence="7">The sequence shown here is derived from an EMBL/GenBank/DDBJ whole genome shotgun (WGS) entry which is preliminary data.</text>
</comment>
<feature type="binding site" evidence="4">
    <location>
        <position position="62"/>
    </location>
    <ligand>
        <name>spermidine</name>
        <dbReference type="ChEBI" id="CHEBI:57834"/>
    </ligand>
</feature>
<feature type="domain" description="PABS" evidence="6">
    <location>
        <begin position="1"/>
        <end position="217"/>
    </location>
</feature>
<dbReference type="EC" id="2.5.1.16" evidence="4"/>
<dbReference type="AlphaFoldDB" id="A0A951Q1U9"/>
<keyword evidence="7" id="KW-0489">Methyltransferase</keyword>
<evidence type="ECO:0000259" key="6">
    <source>
        <dbReference type="PROSITE" id="PS51006"/>
    </source>
</evidence>
<evidence type="ECO:0000256" key="4">
    <source>
        <dbReference type="HAMAP-Rule" id="MF_00198"/>
    </source>
</evidence>
<dbReference type="PROSITE" id="PS51006">
    <property type="entry name" value="PABS_2"/>
    <property type="match status" value="1"/>
</dbReference>
<comment type="pathway">
    <text evidence="4">Amine and polyamine biosynthesis; spermidine biosynthesis; spermidine from putrescine: step 1/1.</text>
</comment>
<reference evidence="7" key="2">
    <citation type="journal article" date="2022" name="Microbiol. Resour. Announc.">
        <title>Metagenome Sequencing to Explore Phylogenomics of Terrestrial Cyanobacteria.</title>
        <authorList>
            <person name="Ward R.D."/>
            <person name="Stajich J.E."/>
            <person name="Johansen J.R."/>
            <person name="Huntemann M."/>
            <person name="Clum A."/>
            <person name="Foster B."/>
            <person name="Foster B."/>
            <person name="Roux S."/>
            <person name="Palaniappan K."/>
            <person name="Varghese N."/>
            <person name="Mukherjee S."/>
            <person name="Reddy T.B.K."/>
            <person name="Daum C."/>
            <person name="Copeland A."/>
            <person name="Chen I.A."/>
            <person name="Ivanova N.N."/>
            <person name="Kyrpides N.C."/>
            <person name="Shapiro N."/>
            <person name="Eloe-Fadrosh E.A."/>
            <person name="Pietrasiak N."/>
        </authorList>
    </citation>
    <scope>NUCLEOTIDE SEQUENCE</scope>
    <source>
        <strain evidence="7">JT2-VF2</strain>
    </source>
</reference>
<keyword evidence="2 4" id="KW-0808">Transferase</keyword>
<dbReference type="Gene3D" id="3.40.50.150">
    <property type="entry name" value="Vaccinia Virus protein VP39"/>
    <property type="match status" value="1"/>
</dbReference>
<dbReference type="Proteomes" id="UP000715781">
    <property type="component" value="Unassembled WGS sequence"/>
</dbReference>
<dbReference type="GO" id="GO:0008168">
    <property type="term" value="F:methyltransferase activity"/>
    <property type="evidence" value="ECO:0007669"/>
    <property type="project" value="UniProtKB-KW"/>
</dbReference>
<dbReference type="CDD" id="cd02440">
    <property type="entry name" value="AdoMet_MTases"/>
    <property type="match status" value="1"/>
</dbReference>
<evidence type="ECO:0000256" key="1">
    <source>
        <dbReference type="ARBA" id="ARBA00007867"/>
    </source>
</evidence>
<dbReference type="EMBL" id="JAHHHN010000009">
    <property type="protein sequence ID" value="MBW4562785.1"/>
    <property type="molecule type" value="Genomic_DNA"/>
</dbReference>
<name>A0A951Q1U9_9NOST</name>
<dbReference type="GO" id="GO:0032259">
    <property type="term" value="P:methylation"/>
    <property type="evidence" value="ECO:0007669"/>
    <property type="project" value="UniProtKB-KW"/>
</dbReference>
<evidence type="ECO:0000313" key="8">
    <source>
        <dbReference type="Proteomes" id="UP000715781"/>
    </source>
</evidence>
<protein>
    <recommendedName>
        <fullName evidence="4">Polyamine aminopropyltransferase</fullName>
    </recommendedName>
    <alternativeName>
        <fullName evidence="4">Putrescine aminopropyltransferase</fullName>
        <shortName evidence="4">PAPT</shortName>
    </alternativeName>
    <alternativeName>
        <fullName evidence="4">Spermidine synthase</fullName>
        <shortName evidence="4">SPDS</shortName>
        <shortName evidence="4">SPDSY</shortName>
        <ecNumber evidence="4">2.5.1.16</ecNumber>
    </alternativeName>
</protein>
<evidence type="ECO:0000313" key="7">
    <source>
        <dbReference type="EMBL" id="MBW4562785.1"/>
    </source>
</evidence>
<dbReference type="InterPro" id="IPR029063">
    <property type="entry name" value="SAM-dependent_MTases_sf"/>
</dbReference>
<dbReference type="PANTHER" id="PTHR43317">
    <property type="entry name" value="THERMOSPERMINE SYNTHASE ACAULIS5"/>
    <property type="match status" value="1"/>
</dbReference>
<proteinExistence type="inferred from homology"/>
<evidence type="ECO:0000256" key="5">
    <source>
        <dbReference type="PROSITE-ProRule" id="PRU00354"/>
    </source>
</evidence>
<dbReference type="InterPro" id="IPR030374">
    <property type="entry name" value="PABS"/>
</dbReference>
<comment type="catalytic activity">
    <reaction evidence="4">
        <text>S-adenosyl 3-(methylsulfanyl)propylamine + putrescine = S-methyl-5'-thioadenosine + spermidine + H(+)</text>
        <dbReference type="Rhea" id="RHEA:12721"/>
        <dbReference type="ChEBI" id="CHEBI:15378"/>
        <dbReference type="ChEBI" id="CHEBI:17509"/>
        <dbReference type="ChEBI" id="CHEBI:57443"/>
        <dbReference type="ChEBI" id="CHEBI:57834"/>
        <dbReference type="ChEBI" id="CHEBI:326268"/>
        <dbReference type="EC" id="2.5.1.16"/>
    </reaction>
</comment>
<dbReference type="InterPro" id="IPR001045">
    <property type="entry name" value="Spermi_synthase"/>
</dbReference>
<dbReference type="Pfam" id="PF01564">
    <property type="entry name" value="Spermine_synth"/>
    <property type="match status" value="1"/>
</dbReference>
<comment type="function">
    <text evidence="4">Catalyzes the irreversible transfer of a propylamine group from the amino donor S-adenosylmethioninamine (decarboxy-AdoMet) to putrescine (1,4-diaminobutane) to yield spermidine.</text>
</comment>
<feature type="binding site" evidence="4">
    <location>
        <position position="33"/>
    </location>
    <ligand>
        <name>spermidine</name>
        <dbReference type="ChEBI" id="CHEBI:57834"/>
    </ligand>
</feature>
<dbReference type="SUPFAM" id="SSF53335">
    <property type="entry name" value="S-adenosyl-L-methionine-dependent methyltransferases"/>
    <property type="match status" value="1"/>
</dbReference>
<dbReference type="HAMAP" id="MF_00198">
    <property type="entry name" value="Spermidine_synth"/>
    <property type="match status" value="1"/>
</dbReference>
<keyword evidence="3 4" id="KW-0620">Polyamine biosynthesis</keyword>
<dbReference type="GO" id="GO:0008295">
    <property type="term" value="P:spermidine biosynthetic process"/>
    <property type="evidence" value="ECO:0007669"/>
    <property type="project" value="UniProtKB-UniRule"/>
</dbReference>
<comment type="similarity">
    <text evidence="1 4">Belongs to the spermidine/spermine synthase family.</text>
</comment>
<reference evidence="7" key="1">
    <citation type="submission" date="2021-05" db="EMBL/GenBank/DDBJ databases">
        <authorList>
            <person name="Pietrasiak N."/>
            <person name="Ward R."/>
            <person name="Stajich J.E."/>
            <person name="Kurbessoian T."/>
        </authorList>
    </citation>
    <scope>NUCLEOTIDE SEQUENCE</scope>
    <source>
        <strain evidence="7">JT2-VF2</strain>
    </source>
</reference>
<dbReference type="PANTHER" id="PTHR43317:SF1">
    <property type="entry name" value="THERMOSPERMINE SYNTHASE ACAULIS5"/>
    <property type="match status" value="1"/>
</dbReference>
<gene>
    <name evidence="4" type="primary">speE</name>
    <name evidence="7" type="ORF">KME32_16875</name>
</gene>